<evidence type="ECO:0000313" key="2">
    <source>
        <dbReference type="EMBL" id="KAG0446553.1"/>
    </source>
</evidence>
<organism evidence="1 4">
    <name type="scientific">Vanilla planifolia</name>
    <name type="common">Vanilla</name>
    <dbReference type="NCBI Taxonomy" id="51239"/>
    <lineage>
        <taxon>Eukaryota</taxon>
        <taxon>Viridiplantae</taxon>
        <taxon>Streptophyta</taxon>
        <taxon>Embryophyta</taxon>
        <taxon>Tracheophyta</taxon>
        <taxon>Spermatophyta</taxon>
        <taxon>Magnoliopsida</taxon>
        <taxon>Liliopsida</taxon>
        <taxon>Asparagales</taxon>
        <taxon>Orchidaceae</taxon>
        <taxon>Vanilloideae</taxon>
        <taxon>Vanilleae</taxon>
        <taxon>Vanilla</taxon>
    </lineage>
</organism>
<dbReference type="AlphaFoldDB" id="A0A835P9N2"/>
<evidence type="ECO:0000313" key="3">
    <source>
        <dbReference type="Proteomes" id="UP000636800"/>
    </source>
</evidence>
<comment type="caution">
    <text evidence="1">The sequence shown here is derived from an EMBL/GenBank/DDBJ whole genome shotgun (WGS) entry which is preliminary data.</text>
</comment>
<dbReference type="Proteomes" id="UP000639772">
    <property type="component" value="Unassembled WGS sequence"/>
</dbReference>
<evidence type="ECO:0000313" key="4">
    <source>
        <dbReference type="Proteomes" id="UP000639772"/>
    </source>
</evidence>
<accession>A0A835P9N2</accession>
<reference evidence="3 4" key="1">
    <citation type="journal article" date="2020" name="Nat. Food">
        <title>A phased Vanilla planifolia genome enables genetic improvement of flavour and production.</title>
        <authorList>
            <person name="Hasing T."/>
            <person name="Tang H."/>
            <person name="Brym M."/>
            <person name="Khazi F."/>
            <person name="Huang T."/>
            <person name="Chambers A.H."/>
        </authorList>
    </citation>
    <scope>NUCLEOTIDE SEQUENCE [LARGE SCALE GENOMIC DNA]</scope>
    <source>
        <tissue evidence="1">Leaf</tissue>
    </source>
</reference>
<name>A0A835P9N2_VANPL</name>
<dbReference type="EMBL" id="JADCNM010000569">
    <property type="protein sequence ID" value="KAG0446532.1"/>
    <property type="molecule type" value="Genomic_DNA"/>
</dbReference>
<evidence type="ECO:0000313" key="1">
    <source>
        <dbReference type="EMBL" id="KAG0446532.1"/>
    </source>
</evidence>
<sequence length="186" mass="20467">MEKPERSTAPDIQRLQSENTNISVPTYKLLYELFDLLSPSDLFSWSLGCLKGLSRTSAGKSLLRIVGNQTILRMCQRPFGMISWRKSNTEGVFILITSKPNKILIVASGCAINFGIHNLVVVVIRVPTVNFLDCSVKMSEDHPPSARAFSTFSVNSQLPQEGGGFCAWHHMYDVGFGSLPVDDASG</sequence>
<protein>
    <submittedName>
        <fullName evidence="1">Uncharacterized protein</fullName>
    </submittedName>
</protein>
<dbReference type="Proteomes" id="UP000636800">
    <property type="component" value="Unassembled WGS sequence"/>
</dbReference>
<proteinExistence type="predicted"/>
<keyword evidence="3" id="KW-1185">Reference proteome</keyword>
<gene>
    <name evidence="2" type="ORF">HPP92_028777</name>
    <name evidence="1" type="ORF">HPP92_028788</name>
</gene>
<dbReference type="EMBL" id="JADCNL010000568">
    <property type="protein sequence ID" value="KAG0446553.1"/>
    <property type="molecule type" value="Genomic_DNA"/>
</dbReference>